<accession>A0AAD7BBV9</accession>
<evidence type="ECO:0000313" key="2">
    <source>
        <dbReference type="Proteomes" id="UP001221142"/>
    </source>
</evidence>
<dbReference type="AlphaFoldDB" id="A0AAD7BBV9"/>
<evidence type="ECO:0000313" key="1">
    <source>
        <dbReference type="EMBL" id="KAJ7616493.1"/>
    </source>
</evidence>
<dbReference type="EMBL" id="JARKIF010000022">
    <property type="protein sequence ID" value="KAJ7616493.1"/>
    <property type="molecule type" value="Genomic_DNA"/>
</dbReference>
<proteinExistence type="predicted"/>
<name>A0AAD7BBV9_9AGAR</name>
<gene>
    <name evidence="1" type="ORF">FB45DRAFT_1063933</name>
</gene>
<protein>
    <submittedName>
        <fullName evidence="1">Uncharacterized protein</fullName>
    </submittedName>
</protein>
<comment type="caution">
    <text evidence="1">The sequence shown here is derived from an EMBL/GenBank/DDBJ whole genome shotgun (WGS) entry which is preliminary data.</text>
</comment>
<sequence>MHRALQIDEILRCICVQIADVDGPPALEYAPGRGDLSRLARTCTVFVEPALDSLWTFQDTLLNLLRTMPSDLWHIMEIPPDDVRASWGDVDSSLEISLLRSPRGSDWDRFKLYARRVKSFVDERICSETSVVYDTLASEFRNGTIFPMLEILHWFSVEPELFDCIHLFLSPGLTRLNIHSAPDGAISASLKLPRLKQFSIGFTRHPSISRFVCTLRDLERLVVPELDLKALNHLSRLPCLRHLWLMSPQPPHYPPPPHDLPCFPALRIFECESIEAAPNLLRRTGRSLVQFELAARSWRTIPTQQIFRELYAALASSCTHSLLEKITVEQPRHAQPIISTQLNLYVLSGDDLKKLFCFNNLVHVSLAHIIAVDLDDAVALDMARAWPRIELLLFPCDNTHRIKPRMTLEGVYAFAKHCPLLQKLAILFNATTVPKSHLTAGEKEQQPVVSQDKLEILDVAYSFIGAEPREWLPVANLLRSIFPALRHVKAMKPDSSTDARALAMSKAWTQLSRGF</sequence>
<reference evidence="1" key="1">
    <citation type="submission" date="2023-03" db="EMBL/GenBank/DDBJ databases">
        <title>Massive genome expansion in bonnet fungi (Mycena s.s.) driven by repeated elements and novel gene families across ecological guilds.</title>
        <authorList>
            <consortium name="Lawrence Berkeley National Laboratory"/>
            <person name="Harder C.B."/>
            <person name="Miyauchi S."/>
            <person name="Viragh M."/>
            <person name="Kuo A."/>
            <person name="Thoen E."/>
            <person name="Andreopoulos B."/>
            <person name="Lu D."/>
            <person name="Skrede I."/>
            <person name="Drula E."/>
            <person name="Henrissat B."/>
            <person name="Morin E."/>
            <person name="Kohler A."/>
            <person name="Barry K."/>
            <person name="LaButti K."/>
            <person name="Morin E."/>
            <person name="Salamov A."/>
            <person name="Lipzen A."/>
            <person name="Mereny Z."/>
            <person name="Hegedus B."/>
            <person name="Baldrian P."/>
            <person name="Stursova M."/>
            <person name="Weitz H."/>
            <person name="Taylor A."/>
            <person name="Grigoriev I.V."/>
            <person name="Nagy L.G."/>
            <person name="Martin F."/>
            <person name="Kauserud H."/>
        </authorList>
    </citation>
    <scope>NUCLEOTIDE SEQUENCE</scope>
    <source>
        <strain evidence="1">9284</strain>
    </source>
</reference>
<dbReference type="Gene3D" id="3.80.10.10">
    <property type="entry name" value="Ribonuclease Inhibitor"/>
    <property type="match status" value="1"/>
</dbReference>
<dbReference type="Proteomes" id="UP001221142">
    <property type="component" value="Unassembled WGS sequence"/>
</dbReference>
<organism evidence="1 2">
    <name type="scientific">Roridomyces roridus</name>
    <dbReference type="NCBI Taxonomy" id="1738132"/>
    <lineage>
        <taxon>Eukaryota</taxon>
        <taxon>Fungi</taxon>
        <taxon>Dikarya</taxon>
        <taxon>Basidiomycota</taxon>
        <taxon>Agaricomycotina</taxon>
        <taxon>Agaricomycetes</taxon>
        <taxon>Agaricomycetidae</taxon>
        <taxon>Agaricales</taxon>
        <taxon>Marasmiineae</taxon>
        <taxon>Mycenaceae</taxon>
        <taxon>Roridomyces</taxon>
    </lineage>
</organism>
<dbReference type="InterPro" id="IPR032675">
    <property type="entry name" value="LRR_dom_sf"/>
</dbReference>
<dbReference type="SUPFAM" id="SSF52058">
    <property type="entry name" value="L domain-like"/>
    <property type="match status" value="1"/>
</dbReference>
<keyword evidence="2" id="KW-1185">Reference proteome</keyword>